<evidence type="ECO:0000313" key="4">
    <source>
        <dbReference type="EMBL" id="MBC8769226.1"/>
    </source>
</evidence>
<dbReference type="InterPro" id="IPR017221">
    <property type="entry name" value="DUF34/NIF3_bac"/>
</dbReference>
<dbReference type="InterPro" id="IPR036069">
    <property type="entry name" value="DUF34/NIF3_sf"/>
</dbReference>
<dbReference type="Gene3D" id="3.30.70.120">
    <property type="match status" value="1"/>
</dbReference>
<proteinExistence type="inferred from homology"/>
<sequence length="364" mass="40030">MIIKQVIDTLEELAPLNYAEDFDNVGLLVGNANNEVKGILVTLDTLENVVDEAIAKKCNLIVSFHPIIFGGLKKITGANYVQRVVIKAIQHDIAIYSMHTALDNSHKGVNAKICEILGLKNTSILIPQAGTIKKLTTYVPKEHTDALKTALFSAGAGNIGNYSNCSFSMDGTGSYQANTGANPYLGKIGETHYENESQISLTYAKANEPKVLAALFGNHPYEEVAYEIQTLENKNQNIGMGMVGNLEKSMREEEFFEFLKEKMNVSCIRHSDFLGKKITKVAVLGGSGSFAISSAMSANADVFVTSDLKYHQFYEAEGKILLADIGHYETEQFTKNLLVDYLTKKIPNFAISLSESKTNPIKYF</sequence>
<dbReference type="InterPro" id="IPR015867">
    <property type="entry name" value="N-reg_PII/ATP_PRibTrfase_C"/>
</dbReference>
<accession>A0ABR7QPY2</accession>
<dbReference type="PANTHER" id="PTHR13799:SF14">
    <property type="entry name" value="GTP CYCLOHYDROLASE 1 TYPE 2 HOMOLOG"/>
    <property type="match status" value="1"/>
</dbReference>
<dbReference type="Pfam" id="PF01784">
    <property type="entry name" value="DUF34_NIF3"/>
    <property type="match status" value="1"/>
</dbReference>
<evidence type="ECO:0000256" key="3">
    <source>
        <dbReference type="PIRNR" id="PIRNR037489"/>
    </source>
</evidence>
<keyword evidence="5" id="KW-1185">Reference proteome</keyword>
<evidence type="ECO:0000256" key="1">
    <source>
        <dbReference type="ARBA" id="ARBA00006964"/>
    </source>
</evidence>
<comment type="caution">
    <text evidence="4">The sequence shown here is derived from an EMBL/GenBank/DDBJ whole genome shotgun (WGS) entry which is preliminary data.</text>
</comment>
<evidence type="ECO:0000313" key="5">
    <source>
        <dbReference type="Proteomes" id="UP000618952"/>
    </source>
</evidence>
<dbReference type="Gene3D" id="3.40.1390.30">
    <property type="entry name" value="NIF3 (NGG1p interacting factor 3)-like"/>
    <property type="match status" value="1"/>
</dbReference>
<name>A0ABR7QPY2_9FLAO</name>
<dbReference type="SUPFAM" id="SSF102705">
    <property type="entry name" value="NIF3 (NGG1p interacting factor 3)-like"/>
    <property type="match status" value="1"/>
</dbReference>
<dbReference type="NCBIfam" id="TIGR00486">
    <property type="entry name" value="YbgI_SA1388"/>
    <property type="match status" value="1"/>
</dbReference>
<gene>
    <name evidence="4" type="ORF">H4O18_14615</name>
</gene>
<dbReference type="PANTHER" id="PTHR13799">
    <property type="entry name" value="NGG1 INTERACTING FACTOR 3"/>
    <property type="match status" value="1"/>
</dbReference>
<comment type="similarity">
    <text evidence="1 3">Belongs to the GTP cyclohydrolase I type 2/NIF3 family.</text>
</comment>
<protein>
    <recommendedName>
        <fullName evidence="3">GTP cyclohydrolase 1 type 2 homolog</fullName>
    </recommendedName>
</protein>
<evidence type="ECO:0000256" key="2">
    <source>
        <dbReference type="ARBA" id="ARBA00022723"/>
    </source>
</evidence>
<dbReference type="Proteomes" id="UP000618952">
    <property type="component" value="Unassembled WGS sequence"/>
</dbReference>
<dbReference type="InterPro" id="IPR002678">
    <property type="entry name" value="DUF34/NIF3"/>
</dbReference>
<dbReference type="RefSeq" id="WP_187585844.1">
    <property type="nucleotide sequence ID" value="NZ_JACLHY010000015.1"/>
</dbReference>
<keyword evidence="2 3" id="KW-0479">Metal-binding</keyword>
<dbReference type="PIRSF" id="PIRSF037489">
    <property type="entry name" value="UCP037489_NIF3_YqfO"/>
    <property type="match status" value="1"/>
</dbReference>
<dbReference type="EMBL" id="JACLHY010000015">
    <property type="protein sequence ID" value="MBC8769226.1"/>
    <property type="molecule type" value="Genomic_DNA"/>
</dbReference>
<organism evidence="4 5">
    <name type="scientific">Arenibacter arenosicollis</name>
    <dbReference type="NCBI Taxonomy" id="2762274"/>
    <lineage>
        <taxon>Bacteria</taxon>
        <taxon>Pseudomonadati</taxon>
        <taxon>Bacteroidota</taxon>
        <taxon>Flavobacteriia</taxon>
        <taxon>Flavobacteriales</taxon>
        <taxon>Flavobacteriaceae</taxon>
        <taxon>Arenibacter</taxon>
    </lineage>
</organism>
<reference evidence="4 5" key="1">
    <citation type="submission" date="2020-08" db="EMBL/GenBank/DDBJ databases">
        <title>Arenibacter gaetbuli sp. nov., isolated from a sand dune.</title>
        <authorList>
            <person name="Park S."/>
            <person name="Yoon J.-H."/>
        </authorList>
    </citation>
    <scope>NUCLEOTIDE SEQUENCE [LARGE SCALE GENOMIC DNA]</scope>
    <source>
        <strain evidence="4 5">BSSL-BM3</strain>
    </source>
</reference>